<organism evidence="4 5">
    <name type="scientific">Chenopodium quinoa</name>
    <name type="common">Quinoa</name>
    <dbReference type="NCBI Taxonomy" id="63459"/>
    <lineage>
        <taxon>Eukaryota</taxon>
        <taxon>Viridiplantae</taxon>
        <taxon>Streptophyta</taxon>
        <taxon>Embryophyta</taxon>
        <taxon>Tracheophyta</taxon>
        <taxon>Spermatophyta</taxon>
        <taxon>Magnoliopsida</taxon>
        <taxon>eudicotyledons</taxon>
        <taxon>Gunneridae</taxon>
        <taxon>Pentapetalae</taxon>
        <taxon>Caryophyllales</taxon>
        <taxon>Chenopodiaceae</taxon>
        <taxon>Chenopodioideae</taxon>
        <taxon>Atripliceae</taxon>
        <taxon>Chenopodium</taxon>
    </lineage>
</organism>
<evidence type="ECO:0000259" key="3">
    <source>
        <dbReference type="PROSITE" id="PS50158"/>
    </source>
</evidence>
<name>A0A803M2M9_CHEQI</name>
<feature type="region of interest" description="Disordered" evidence="2">
    <location>
        <begin position="301"/>
        <end position="353"/>
    </location>
</feature>
<dbReference type="InterPro" id="IPR001878">
    <property type="entry name" value="Znf_CCHC"/>
</dbReference>
<dbReference type="InterPro" id="IPR025558">
    <property type="entry name" value="DUF4283"/>
</dbReference>
<proteinExistence type="predicted"/>
<feature type="region of interest" description="Disordered" evidence="2">
    <location>
        <begin position="264"/>
        <end position="286"/>
    </location>
</feature>
<evidence type="ECO:0000313" key="5">
    <source>
        <dbReference type="Proteomes" id="UP000596660"/>
    </source>
</evidence>
<dbReference type="GO" id="GO:0003676">
    <property type="term" value="F:nucleic acid binding"/>
    <property type="evidence" value="ECO:0007669"/>
    <property type="project" value="InterPro"/>
</dbReference>
<evidence type="ECO:0000313" key="4">
    <source>
        <dbReference type="EnsemblPlants" id="AUR62022477-RA:cds"/>
    </source>
</evidence>
<evidence type="ECO:0000256" key="1">
    <source>
        <dbReference type="PROSITE-ProRule" id="PRU00047"/>
    </source>
</evidence>
<dbReference type="InterPro" id="IPR036875">
    <property type="entry name" value="Znf_CCHC_sf"/>
</dbReference>
<accession>A0A803M2M9</accession>
<dbReference type="PANTHER" id="PTHR31286">
    <property type="entry name" value="GLYCINE-RICH CELL WALL STRUCTURAL PROTEIN 1.8-LIKE"/>
    <property type="match status" value="1"/>
</dbReference>
<gene>
    <name evidence="4" type="primary">LOC110696718</name>
</gene>
<dbReference type="Pfam" id="PF14111">
    <property type="entry name" value="DUF4283"/>
    <property type="match status" value="1"/>
</dbReference>
<dbReference type="KEGG" id="cqi:110696718"/>
<feature type="domain" description="CCHC-type" evidence="3">
    <location>
        <begin position="206"/>
        <end position="221"/>
    </location>
</feature>
<dbReference type="Gramene" id="AUR62022477-RA">
    <property type="protein sequence ID" value="AUR62022477-RA:cds"/>
    <property type="gene ID" value="AUR62022477"/>
</dbReference>
<reference evidence="4" key="2">
    <citation type="submission" date="2021-03" db="UniProtKB">
        <authorList>
            <consortium name="EnsemblPlants"/>
        </authorList>
    </citation>
    <scope>IDENTIFICATION</scope>
</reference>
<feature type="region of interest" description="Disordered" evidence="2">
    <location>
        <begin position="376"/>
        <end position="430"/>
    </location>
</feature>
<dbReference type="RefSeq" id="XP_021729763.1">
    <property type="nucleotide sequence ID" value="XM_021874071.1"/>
</dbReference>
<dbReference type="Proteomes" id="UP000596660">
    <property type="component" value="Unplaced"/>
</dbReference>
<feature type="compositionally biased region" description="Basic and acidic residues" evidence="2">
    <location>
        <begin position="392"/>
        <end position="422"/>
    </location>
</feature>
<dbReference type="SUPFAM" id="SSF57756">
    <property type="entry name" value="Retrovirus zinc finger-like domains"/>
    <property type="match status" value="1"/>
</dbReference>
<keyword evidence="1" id="KW-0862">Zinc</keyword>
<protein>
    <recommendedName>
        <fullName evidence="3">CCHC-type domain-containing protein</fullName>
    </recommendedName>
</protein>
<sequence length="430" mass="49678">MTEELTRRWEKLRITNDEEDVAILEKNEVDRSVDNIDLSLVGKVLSIRPYNFEAMQNTLKKVWSLSRGVIFRKIENNLFIIQFFHWKDREKILNGEPWIFDNNVVILKETNGAEQPESIDMRLCPFWIRLYNLPLDCRSNRDVKTIAEKVGYVLEVEDDLLGWDRSRRARILLDTTKPIRRIQKIRNKEGIDTYVQFKYERLPNLCFSCGILGHTEKDCPNEEGDEEGEGKQWGMWLRASPRKGLSQKKEEMDRLHGGRNLVFTHKPNMGNHREEGGKIVQSGKGKEREAQVVVLNDEKYNNQGDNRLTPLISKHKNPVKGQDEGEEELECNPTQDATDTERPQLGMHPKGDETVQTADMGIKKRGWQRIDKMHMGYTGEIRKKGASGKSEAGNKRSMWDNDKDGELVMQVEGEKRRKKEGDGVTGDGNI</sequence>
<reference evidence="4" key="1">
    <citation type="journal article" date="2017" name="Nature">
        <title>The genome of Chenopodium quinoa.</title>
        <authorList>
            <person name="Jarvis D.E."/>
            <person name="Ho Y.S."/>
            <person name="Lightfoot D.J."/>
            <person name="Schmoeckel S.M."/>
            <person name="Li B."/>
            <person name="Borm T.J.A."/>
            <person name="Ohyanagi H."/>
            <person name="Mineta K."/>
            <person name="Michell C.T."/>
            <person name="Saber N."/>
            <person name="Kharbatia N.M."/>
            <person name="Rupper R.R."/>
            <person name="Sharp A.R."/>
            <person name="Dally N."/>
            <person name="Boughton B.A."/>
            <person name="Woo Y.H."/>
            <person name="Gao G."/>
            <person name="Schijlen E.G.W.M."/>
            <person name="Guo X."/>
            <person name="Momin A.A."/>
            <person name="Negrao S."/>
            <person name="Al-Babili S."/>
            <person name="Gehring C."/>
            <person name="Roessner U."/>
            <person name="Jung C."/>
            <person name="Murphy K."/>
            <person name="Arold S.T."/>
            <person name="Gojobori T."/>
            <person name="van der Linden C.G."/>
            <person name="van Loo E.N."/>
            <person name="Jellen E.N."/>
            <person name="Maughan P.J."/>
            <person name="Tester M."/>
        </authorList>
    </citation>
    <scope>NUCLEOTIDE SEQUENCE [LARGE SCALE GENOMIC DNA]</scope>
    <source>
        <strain evidence="4">cv. PI 614886</strain>
    </source>
</reference>
<dbReference type="InterPro" id="IPR040256">
    <property type="entry name" value="At4g02000-like"/>
</dbReference>
<dbReference type="InterPro" id="IPR025836">
    <property type="entry name" value="Zn_knuckle_CX2CX4HX4C"/>
</dbReference>
<dbReference type="OMA" id="KILIWAR"/>
<keyword evidence="5" id="KW-1185">Reference proteome</keyword>
<dbReference type="PROSITE" id="PS50158">
    <property type="entry name" value="ZF_CCHC"/>
    <property type="match status" value="1"/>
</dbReference>
<keyword evidence="1" id="KW-0479">Metal-binding</keyword>
<dbReference type="Pfam" id="PF14392">
    <property type="entry name" value="zf-CCHC_4"/>
    <property type="match status" value="1"/>
</dbReference>
<evidence type="ECO:0000256" key="2">
    <source>
        <dbReference type="SAM" id="MobiDB-lite"/>
    </source>
</evidence>
<dbReference type="OrthoDB" id="1938170at2759"/>
<dbReference type="GeneID" id="110696718"/>
<keyword evidence="1" id="KW-0863">Zinc-finger</keyword>
<dbReference type="EnsemblPlants" id="AUR62022477-RA">
    <property type="protein sequence ID" value="AUR62022477-RA:cds"/>
    <property type="gene ID" value="AUR62022477"/>
</dbReference>
<dbReference type="PANTHER" id="PTHR31286:SF167">
    <property type="entry name" value="OS09G0268800 PROTEIN"/>
    <property type="match status" value="1"/>
</dbReference>
<dbReference type="AlphaFoldDB" id="A0A803M2M9"/>
<dbReference type="GO" id="GO:0008270">
    <property type="term" value="F:zinc ion binding"/>
    <property type="evidence" value="ECO:0007669"/>
    <property type="project" value="UniProtKB-KW"/>
</dbReference>